<keyword evidence="4" id="KW-1185">Reference proteome</keyword>
<gene>
    <name evidence="3" type="primary">LOC100183789</name>
</gene>
<name>F6WE37_CIOIN</name>
<dbReference type="KEGG" id="cin:100183789"/>
<evidence type="ECO:0000256" key="1">
    <source>
        <dbReference type="SAM" id="Coils"/>
    </source>
</evidence>
<dbReference type="HOGENOM" id="CLU_1434019_0_0_1"/>
<proteinExistence type="predicted"/>
<evidence type="ECO:0000313" key="3">
    <source>
        <dbReference type="Ensembl" id="ENSCINP00000029499.2"/>
    </source>
</evidence>
<dbReference type="AlphaFoldDB" id="F6WE37"/>
<dbReference type="GeneID" id="100183789"/>
<reference evidence="4" key="1">
    <citation type="journal article" date="2002" name="Science">
        <title>The draft genome of Ciona intestinalis: insights into chordate and vertebrate origins.</title>
        <authorList>
            <person name="Dehal P."/>
            <person name="Satou Y."/>
            <person name="Campbell R.K."/>
            <person name="Chapman J."/>
            <person name="Degnan B."/>
            <person name="De Tomaso A."/>
            <person name="Davidson B."/>
            <person name="Di Gregorio A."/>
            <person name="Gelpke M."/>
            <person name="Goodstein D.M."/>
            <person name="Harafuji N."/>
            <person name="Hastings K.E."/>
            <person name="Ho I."/>
            <person name="Hotta K."/>
            <person name="Huang W."/>
            <person name="Kawashima T."/>
            <person name="Lemaire P."/>
            <person name="Martinez D."/>
            <person name="Meinertzhagen I.A."/>
            <person name="Necula S."/>
            <person name="Nonaka M."/>
            <person name="Putnam N."/>
            <person name="Rash S."/>
            <person name="Saiga H."/>
            <person name="Satake M."/>
            <person name="Terry A."/>
            <person name="Yamada L."/>
            <person name="Wang H.G."/>
            <person name="Awazu S."/>
            <person name="Azumi K."/>
            <person name="Boore J."/>
            <person name="Branno M."/>
            <person name="Chin-Bow S."/>
            <person name="DeSantis R."/>
            <person name="Doyle S."/>
            <person name="Francino P."/>
            <person name="Keys D.N."/>
            <person name="Haga S."/>
            <person name="Hayashi H."/>
            <person name="Hino K."/>
            <person name="Imai K.S."/>
            <person name="Inaba K."/>
            <person name="Kano S."/>
            <person name="Kobayashi K."/>
            <person name="Kobayashi M."/>
            <person name="Lee B.I."/>
            <person name="Makabe K.W."/>
            <person name="Manohar C."/>
            <person name="Matassi G."/>
            <person name="Medina M."/>
            <person name="Mochizuki Y."/>
            <person name="Mount S."/>
            <person name="Morishita T."/>
            <person name="Miura S."/>
            <person name="Nakayama A."/>
            <person name="Nishizaka S."/>
            <person name="Nomoto H."/>
            <person name="Ohta F."/>
            <person name="Oishi K."/>
            <person name="Rigoutsos I."/>
            <person name="Sano M."/>
            <person name="Sasaki A."/>
            <person name="Sasakura Y."/>
            <person name="Shoguchi E."/>
            <person name="Shin-i T."/>
            <person name="Spagnuolo A."/>
            <person name="Stainier D."/>
            <person name="Suzuki M.M."/>
            <person name="Tassy O."/>
            <person name="Takatori N."/>
            <person name="Tokuoka M."/>
            <person name="Yagi K."/>
            <person name="Yoshizaki F."/>
            <person name="Wada S."/>
            <person name="Zhang C."/>
            <person name="Hyatt P.D."/>
            <person name="Larimer F."/>
            <person name="Detter C."/>
            <person name="Doggett N."/>
            <person name="Glavina T."/>
            <person name="Hawkins T."/>
            <person name="Richardson P."/>
            <person name="Lucas S."/>
            <person name="Kohara Y."/>
            <person name="Levine M."/>
            <person name="Satoh N."/>
            <person name="Rokhsar D.S."/>
        </authorList>
    </citation>
    <scope>NUCLEOTIDE SEQUENCE [LARGE SCALE GENOMIC DNA]</scope>
</reference>
<evidence type="ECO:0000313" key="4">
    <source>
        <dbReference type="Proteomes" id="UP000008144"/>
    </source>
</evidence>
<organism evidence="3 4">
    <name type="scientific">Ciona intestinalis</name>
    <name type="common">Transparent sea squirt</name>
    <name type="synonym">Ascidia intestinalis</name>
    <dbReference type="NCBI Taxonomy" id="7719"/>
    <lineage>
        <taxon>Eukaryota</taxon>
        <taxon>Metazoa</taxon>
        <taxon>Chordata</taxon>
        <taxon>Tunicata</taxon>
        <taxon>Ascidiacea</taxon>
        <taxon>Phlebobranchia</taxon>
        <taxon>Cionidae</taxon>
        <taxon>Ciona</taxon>
    </lineage>
</organism>
<keyword evidence="2" id="KW-0472">Membrane</keyword>
<keyword evidence="2" id="KW-1133">Transmembrane helix</keyword>
<reference evidence="3" key="3">
    <citation type="submission" date="2025-09" db="UniProtKB">
        <authorList>
            <consortium name="Ensembl"/>
        </authorList>
    </citation>
    <scope>IDENTIFICATION</scope>
</reference>
<dbReference type="InParanoid" id="F6WE37"/>
<accession>A0A1W2WKV2</accession>
<dbReference type="RefSeq" id="XP_026694694.1">
    <property type="nucleotide sequence ID" value="XM_026838893.1"/>
</dbReference>
<protein>
    <submittedName>
        <fullName evidence="3">Golgin subfamily A member 6-like protein 7</fullName>
    </submittedName>
</protein>
<accession>F6WE37</accession>
<sequence length="189" mass="22268">MIGPRVLPTVKQRQEENLLVISIEERLGKLENEITDLKARELNKDEEINKLKKENEQLKEHLEVIKQQVQKKIKDLTADKDEEIKQLKKENEQLKKERDLYLEMKAMPEDTKKTVKRLVKVTKLECEAGENGNHFMMEKDWLMEKLKQEQKRQQGQATSFWKKFWAFLIEIGGVVASVSVAVLNNLKRL</sequence>
<keyword evidence="1" id="KW-0175">Coiled coil</keyword>
<dbReference type="Proteomes" id="UP000008144">
    <property type="component" value="Unassembled WGS sequence"/>
</dbReference>
<feature type="transmembrane region" description="Helical" evidence="2">
    <location>
        <begin position="164"/>
        <end position="186"/>
    </location>
</feature>
<feature type="coiled-coil region" evidence="1">
    <location>
        <begin position="13"/>
        <end position="107"/>
    </location>
</feature>
<dbReference type="Ensembl" id="ENSCINT00000029745.2">
    <property type="protein sequence ID" value="ENSCINP00000029499.2"/>
    <property type="gene ID" value="ENSCING00000017413.2"/>
</dbReference>
<reference evidence="3" key="2">
    <citation type="submission" date="2025-08" db="UniProtKB">
        <authorList>
            <consortium name="Ensembl"/>
        </authorList>
    </citation>
    <scope>IDENTIFICATION</scope>
</reference>
<evidence type="ECO:0000256" key="2">
    <source>
        <dbReference type="SAM" id="Phobius"/>
    </source>
</evidence>
<keyword evidence="2" id="KW-0812">Transmembrane</keyword>